<gene>
    <name evidence="1" type="ORF">C1645_876068</name>
</gene>
<name>A0A397SWQ7_9GLOM</name>
<evidence type="ECO:0000313" key="2">
    <source>
        <dbReference type="Proteomes" id="UP000265703"/>
    </source>
</evidence>
<dbReference type="EMBL" id="QKYT01000180">
    <property type="protein sequence ID" value="RIA90488.1"/>
    <property type="molecule type" value="Genomic_DNA"/>
</dbReference>
<dbReference type="Gene3D" id="3.30.420.40">
    <property type="match status" value="2"/>
</dbReference>
<dbReference type="Gene3D" id="3.90.640.10">
    <property type="entry name" value="Actin, Chain A, domain 4"/>
    <property type="match status" value="1"/>
</dbReference>
<dbReference type="AlphaFoldDB" id="A0A397SWQ7"/>
<dbReference type="InterPro" id="IPR043129">
    <property type="entry name" value="ATPase_NBD"/>
</dbReference>
<comment type="caution">
    <text evidence="1">The sequence shown here is derived from an EMBL/GenBank/DDBJ whole genome shotgun (WGS) entry which is preliminary data.</text>
</comment>
<dbReference type="Proteomes" id="UP000265703">
    <property type="component" value="Unassembled WGS sequence"/>
</dbReference>
<organism evidence="1 2">
    <name type="scientific">Glomus cerebriforme</name>
    <dbReference type="NCBI Taxonomy" id="658196"/>
    <lineage>
        <taxon>Eukaryota</taxon>
        <taxon>Fungi</taxon>
        <taxon>Fungi incertae sedis</taxon>
        <taxon>Mucoromycota</taxon>
        <taxon>Glomeromycotina</taxon>
        <taxon>Glomeromycetes</taxon>
        <taxon>Glomerales</taxon>
        <taxon>Glomeraceae</taxon>
        <taxon>Glomus</taxon>
    </lineage>
</organism>
<sequence>MSLSFGIRTIQDHFENDNIRVVVGLDFGTTHSGFAYCHIEDQDIRSYNSWNGALDSKPVELFRLHLGDSLDEFKPELPVDYKKAITDFLREIGEVIKETVATCWPTIDYFKNVLLVITVPAEFSEKSKEILRMCAFNAGLIKEKYSIYLQFTTEHEAVALYCMKNLGQTLARPETNIMIVDCGDNRVDLTTRKLMTNEQLVGDKPMDLLRDNNYGQMQYLIQNFGKYGKIPFTGDDPGFSYELDIQETIPILTQYITDDEIRKTLENDEWIIEIDFERMKSISEPVIQKILHLIKAQLDNTQETYSAMFLVGSFSESKYLQKRVKEEFQYKVKIISVPEPIAAIARGAVIYGLSMKNMLH</sequence>
<protein>
    <recommendedName>
        <fullName evidence="3">Actin-like ATPase domain-containing protein</fullName>
    </recommendedName>
</protein>
<keyword evidence="2" id="KW-1185">Reference proteome</keyword>
<dbReference type="OrthoDB" id="2963168at2759"/>
<dbReference type="SUPFAM" id="SSF53067">
    <property type="entry name" value="Actin-like ATPase domain"/>
    <property type="match status" value="2"/>
</dbReference>
<evidence type="ECO:0000313" key="1">
    <source>
        <dbReference type="EMBL" id="RIA90488.1"/>
    </source>
</evidence>
<dbReference type="PANTHER" id="PTHR14187">
    <property type="entry name" value="ALPHA KINASE/ELONGATION FACTOR 2 KINASE"/>
    <property type="match status" value="1"/>
</dbReference>
<reference evidence="1 2" key="1">
    <citation type="submission" date="2018-06" db="EMBL/GenBank/DDBJ databases">
        <title>Comparative genomics reveals the genomic features of Rhizophagus irregularis, R. cerebriforme, R. diaphanum and Gigaspora rosea, and their symbiotic lifestyle signature.</title>
        <authorList>
            <person name="Morin E."/>
            <person name="San Clemente H."/>
            <person name="Chen E.C.H."/>
            <person name="De La Providencia I."/>
            <person name="Hainaut M."/>
            <person name="Kuo A."/>
            <person name="Kohler A."/>
            <person name="Murat C."/>
            <person name="Tang N."/>
            <person name="Roy S."/>
            <person name="Loubradou J."/>
            <person name="Henrissat B."/>
            <person name="Grigoriev I.V."/>
            <person name="Corradi N."/>
            <person name="Roux C."/>
            <person name="Martin F.M."/>
        </authorList>
    </citation>
    <scope>NUCLEOTIDE SEQUENCE [LARGE SCALE GENOMIC DNA]</scope>
    <source>
        <strain evidence="1 2">DAOM 227022</strain>
    </source>
</reference>
<proteinExistence type="predicted"/>
<dbReference type="STRING" id="658196.A0A397SWQ7"/>
<evidence type="ECO:0008006" key="3">
    <source>
        <dbReference type="Google" id="ProtNLM"/>
    </source>
</evidence>
<dbReference type="PANTHER" id="PTHR14187:SF5">
    <property type="entry name" value="HEAT SHOCK 70 KDA PROTEIN 12A"/>
    <property type="match status" value="1"/>
</dbReference>
<accession>A0A397SWQ7</accession>